<gene>
    <name evidence="2" type="ORF">B0H17DRAFT_1044341</name>
</gene>
<name>A0AAD7GQW1_MYCRO</name>
<proteinExistence type="predicted"/>
<accession>A0AAD7GQW1</accession>
<dbReference type="EMBL" id="JARKIE010000015">
    <property type="protein sequence ID" value="KAJ7702439.1"/>
    <property type="molecule type" value="Genomic_DNA"/>
</dbReference>
<organism evidence="2 3">
    <name type="scientific">Mycena rosella</name>
    <name type="common">Pink bonnet</name>
    <name type="synonym">Agaricus rosellus</name>
    <dbReference type="NCBI Taxonomy" id="1033263"/>
    <lineage>
        <taxon>Eukaryota</taxon>
        <taxon>Fungi</taxon>
        <taxon>Dikarya</taxon>
        <taxon>Basidiomycota</taxon>
        <taxon>Agaricomycotina</taxon>
        <taxon>Agaricomycetes</taxon>
        <taxon>Agaricomycetidae</taxon>
        <taxon>Agaricales</taxon>
        <taxon>Marasmiineae</taxon>
        <taxon>Mycenaceae</taxon>
        <taxon>Mycena</taxon>
    </lineage>
</organism>
<evidence type="ECO:0000313" key="2">
    <source>
        <dbReference type="EMBL" id="KAJ7702439.1"/>
    </source>
</evidence>
<keyword evidence="1" id="KW-0732">Signal</keyword>
<comment type="caution">
    <text evidence="2">The sequence shown here is derived from an EMBL/GenBank/DDBJ whole genome shotgun (WGS) entry which is preliminary data.</text>
</comment>
<evidence type="ECO:0000313" key="3">
    <source>
        <dbReference type="Proteomes" id="UP001221757"/>
    </source>
</evidence>
<keyword evidence="3" id="KW-1185">Reference proteome</keyword>
<evidence type="ECO:0000256" key="1">
    <source>
        <dbReference type="SAM" id="SignalP"/>
    </source>
</evidence>
<feature type="chain" id="PRO_5042007117" description="Secreted protein" evidence="1">
    <location>
        <begin position="24"/>
        <end position="93"/>
    </location>
</feature>
<protein>
    <recommendedName>
        <fullName evidence="4">Secreted protein</fullName>
    </recommendedName>
</protein>
<dbReference type="AlphaFoldDB" id="A0AAD7GQW1"/>
<sequence>MLSPLAFSRSQVLWLLLAKHTSGLPTRASDRPGYSGATLGLQVSRNRDSEKFLSGQKRWLYRERRWTELSQAPGCQFDSIKNRSTTAEWFKDD</sequence>
<dbReference type="Proteomes" id="UP001221757">
    <property type="component" value="Unassembled WGS sequence"/>
</dbReference>
<reference evidence="2" key="1">
    <citation type="submission" date="2023-03" db="EMBL/GenBank/DDBJ databases">
        <title>Massive genome expansion in bonnet fungi (Mycena s.s.) driven by repeated elements and novel gene families across ecological guilds.</title>
        <authorList>
            <consortium name="Lawrence Berkeley National Laboratory"/>
            <person name="Harder C.B."/>
            <person name="Miyauchi S."/>
            <person name="Viragh M."/>
            <person name="Kuo A."/>
            <person name="Thoen E."/>
            <person name="Andreopoulos B."/>
            <person name="Lu D."/>
            <person name="Skrede I."/>
            <person name="Drula E."/>
            <person name="Henrissat B."/>
            <person name="Morin E."/>
            <person name="Kohler A."/>
            <person name="Barry K."/>
            <person name="LaButti K."/>
            <person name="Morin E."/>
            <person name="Salamov A."/>
            <person name="Lipzen A."/>
            <person name="Mereny Z."/>
            <person name="Hegedus B."/>
            <person name="Baldrian P."/>
            <person name="Stursova M."/>
            <person name="Weitz H."/>
            <person name="Taylor A."/>
            <person name="Grigoriev I.V."/>
            <person name="Nagy L.G."/>
            <person name="Martin F."/>
            <person name="Kauserud H."/>
        </authorList>
    </citation>
    <scope>NUCLEOTIDE SEQUENCE</scope>
    <source>
        <strain evidence="2">CBHHK067</strain>
    </source>
</reference>
<feature type="signal peptide" evidence="1">
    <location>
        <begin position="1"/>
        <end position="23"/>
    </location>
</feature>
<evidence type="ECO:0008006" key="4">
    <source>
        <dbReference type="Google" id="ProtNLM"/>
    </source>
</evidence>